<evidence type="ECO:0000313" key="3">
    <source>
        <dbReference type="Proteomes" id="UP001229355"/>
    </source>
</evidence>
<protein>
    <submittedName>
        <fullName evidence="2">Uncharacterized protein</fullName>
    </submittedName>
</protein>
<organism evidence="2 3">
    <name type="scientific">Sinorhizobium garamanticum</name>
    <dbReference type="NCBI Taxonomy" id="680247"/>
    <lineage>
        <taxon>Bacteria</taxon>
        <taxon>Pseudomonadati</taxon>
        <taxon>Pseudomonadota</taxon>
        <taxon>Alphaproteobacteria</taxon>
        <taxon>Hyphomicrobiales</taxon>
        <taxon>Rhizobiaceae</taxon>
        <taxon>Sinorhizobium/Ensifer group</taxon>
        <taxon>Sinorhizobium</taxon>
    </lineage>
</organism>
<gene>
    <name evidence="2" type="ORF">PZN02_005440</name>
</gene>
<proteinExistence type="predicted"/>
<sequence length="100" mass="11175">MDAETDQLRIIRLHKRWADRYTLLSQALILILFAAIYFLFDRAGLGAAERVGAFVLLGTIILATIIWQALGLAIARLHMLHDGLDLERLPPALDPADKVN</sequence>
<accession>A0ABY8DMA4</accession>
<dbReference type="RefSeq" id="WP_280662053.1">
    <property type="nucleotide sequence ID" value="NZ_CP120374.1"/>
</dbReference>
<reference evidence="2 3" key="1">
    <citation type="submission" date="2023-03" db="EMBL/GenBank/DDBJ databases">
        <authorList>
            <person name="Kaur S."/>
            <person name="Espinosa-Saiz D."/>
            <person name="Velazquez E."/>
            <person name="Menendez E."/>
            <person name="diCenzo G.C."/>
        </authorList>
    </citation>
    <scope>NUCLEOTIDE SEQUENCE [LARGE SCALE GENOMIC DNA]</scope>
    <source>
        <strain evidence="2 3">LMG 24692</strain>
    </source>
</reference>
<evidence type="ECO:0000256" key="1">
    <source>
        <dbReference type="SAM" id="Phobius"/>
    </source>
</evidence>
<keyword evidence="1" id="KW-0472">Membrane</keyword>
<feature type="transmembrane region" description="Helical" evidence="1">
    <location>
        <begin position="21"/>
        <end position="40"/>
    </location>
</feature>
<dbReference type="Proteomes" id="UP001229355">
    <property type="component" value="Chromosome 2"/>
</dbReference>
<feature type="transmembrane region" description="Helical" evidence="1">
    <location>
        <begin position="52"/>
        <end position="75"/>
    </location>
</feature>
<keyword evidence="1" id="KW-1133">Transmembrane helix</keyword>
<name>A0ABY8DMA4_9HYPH</name>
<keyword evidence="1" id="KW-0812">Transmembrane</keyword>
<evidence type="ECO:0000313" key="2">
    <source>
        <dbReference type="EMBL" id="WEX90086.1"/>
    </source>
</evidence>
<keyword evidence="3" id="KW-1185">Reference proteome</keyword>
<dbReference type="EMBL" id="CP120374">
    <property type="protein sequence ID" value="WEX90086.1"/>
    <property type="molecule type" value="Genomic_DNA"/>
</dbReference>